<evidence type="ECO:0000256" key="1">
    <source>
        <dbReference type="SAM" id="MobiDB-lite"/>
    </source>
</evidence>
<reference evidence="2 3" key="1">
    <citation type="journal article" date="2014" name="Agronomy (Basel)">
        <title>A Draft Genome Sequence for Ensete ventricosum, the Drought-Tolerant Tree Against Hunger.</title>
        <authorList>
            <person name="Harrison J."/>
            <person name="Moore K.A."/>
            <person name="Paszkiewicz K."/>
            <person name="Jones T."/>
            <person name="Grant M."/>
            <person name="Ambacheew D."/>
            <person name="Muzemil S."/>
            <person name="Studholme D.J."/>
        </authorList>
    </citation>
    <scope>NUCLEOTIDE SEQUENCE [LARGE SCALE GENOMIC DNA]</scope>
</reference>
<proteinExistence type="predicted"/>
<protein>
    <submittedName>
        <fullName evidence="2">Uncharacterized protein</fullName>
    </submittedName>
</protein>
<evidence type="ECO:0000313" key="2">
    <source>
        <dbReference type="EMBL" id="RRT36593.1"/>
    </source>
</evidence>
<feature type="compositionally biased region" description="Basic residues" evidence="1">
    <location>
        <begin position="72"/>
        <end position="93"/>
    </location>
</feature>
<dbReference type="EMBL" id="AMZH03023388">
    <property type="protein sequence ID" value="RRT36593.1"/>
    <property type="molecule type" value="Genomic_DNA"/>
</dbReference>
<gene>
    <name evidence="2" type="ORF">B296_00045448</name>
</gene>
<evidence type="ECO:0000313" key="3">
    <source>
        <dbReference type="Proteomes" id="UP000287651"/>
    </source>
</evidence>
<name>A0A426XAT6_ENSVE</name>
<sequence length="93" mass="10856">MIPWKGAQHREFKRPQAFRHGKPQSSKCPTRWSAGRGCSNPGDDKPRRRTGAPPRTAKAPPKRWNFWDRNALTKKKKWAPGIDHRHRAQPRIE</sequence>
<organism evidence="2 3">
    <name type="scientific">Ensete ventricosum</name>
    <name type="common">Abyssinian banana</name>
    <name type="synonym">Musa ensete</name>
    <dbReference type="NCBI Taxonomy" id="4639"/>
    <lineage>
        <taxon>Eukaryota</taxon>
        <taxon>Viridiplantae</taxon>
        <taxon>Streptophyta</taxon>
        <taxon>Embryophyta</taxon>
        <taxon>Tracheophyta</taxon>
        <taxon>Spermatophyta</taxon>
        <taxon>Magnoliopsida</taxon>
        <taxon>Liliopsida</taxon>
        <taxon>Zingiberales</taxon>
        <taxon>Musaceae</taxon>
        <taxon>Ensete</taxon>
    </lineage>
</organism>
<feature type="region of interest" description="Disordered" evidence="1">
    <location>
        <begin position="1"/>
        <end position="93"/>
    </location>
</feature>
<dbReference type="Proteomes" id="UP000287651">
    <property type="component" value="Unassembled WGS sequence"/>
</dbReference>
<accession>A0A426XAT6</accession>
<comment type="caution">
    <text evidence="2">The sequence shown here is derived from an EMBL/GenBank/DDBJ whole genome shotgun (WGS) entry which is preliminary data.</text>
</comment>
<feature type="compositionally biased region" description="Low complexity" evidence="1">
    <location>
        <begin position="51"/>
        <end position="63"/>
    </location>
</feature>
<dbReference type="AlphaFoldDB" id="A0A426XAT6"/>